<dbReference type="Pfam" id="PF22483">
    <property type="entry name" value="Mu-transpos_C_2"/>
    <property type="match status" value="1"/>
</dbReference>
<accession>A0ABM5P6Z3</accession>
<protein>
    <submittedName>
        <fullName evidence="3">Transposase</fullName>
    </submittedName>
</protein>
<dbReference type="RefSeq" id="WP_025206013.1">
    <property type="nucleotide sequence ID" value="NZ_CP007033.1"/>
</dbReference>
<proteinExistence type="inferred from homology"/>
<dbReference type="SUPFAM" id="SSF46689">
    <property type="entry name" value="Homeodomain-like"/>
    <property type="match status" value="1"/>
</dbReference>
<evidence type="ECO:0000313" key="4">
    <source>
        <dbReference type="Proteomes" id="UP000018934"/>
    </source>
</evidence>
<gene>
    <name evidence="3" type="ORF">DEHRE_10840</name>
</gene>
<dbReference type="Gene3D" id="3.30.420.10">
    <property type="entry name" value="Ribonuclease H-like superfamily/Ribonuclease H"/>
    <property type="match status" value="1"/>
</dbReference>
<dbReference type="InterPro" id="IPR036397">
    <property type="entry name" value="RNaseH_sf"/>
</dbReference>
<dbReference type="InterPro" id="IPR009057">
    <property type="entry name" value="Homeodomain-like_sf"/>
</dbReference>
<comment type="similarity">
    <text evidence="1">Belongs to the transposase IS21/IS408/IS1162 family.</text>
</comment>
<reference evidence="3 4" key="1">
    <citation type="journal article" date="2013" name="Stand. Genomic Sci.">
        <title>Complete genome sequence of Dehalobacter restrictus PER-K23(T.).</title>
        <authorList>
            <person name="Kruse T."/>
            <person name="Maillard J."/>
            <person name="Goodwin L."/>
            <person name="Woyke T."/>
            <person name="Teshima H."/>
            <person name="Bruce D."/>
            <person name="Detter C."/>
            <person name="Tapia R."/>
            <person name="Han C."/>
            <person name="Huntemann M."/>
            <person name="Wei C.L."/>
            <person name="Han J."/>
            <person name="Chen A."/>
            <person name="Kyrpides N."/>
            <person name="Szeto E."/>
            <person name="Markowitz V."/>
            <person name="Ivanova N."/>
            <person name="Pagani I."/>
            <person name="Pati A."/>
            <person name="Pitluck S."/>
            <person name="Nolan M."/>
            <person name="Holliger C."/>
            <person name="Smidt H."/>
        </authorList>
    </citation>
    <scope>NUCLEOTIDE SEQUENCE [LARGE SCALE GENOMIC DNA]</scope>
    <source>
        <strain evidence="4">DSM 9455</strain>
    </source>
</reference>
<dbReference type="Proteomes" id="UP000018934">
    <property type="component" value="Chromosome"/>
</dbReference>
<sequence length="504" mass="58769">MKGFKMYKQIQQLKEIGFTRSRAAKQLNINRETVTRYWNLTADEFAIQLYSINRELLLSKYEEIIISWLRQYPTMTAAQVCDWLKEHYGEEYIKERTVSRYVKGLRDKYNLKKSNHPRDYEAVEELPMGQQLQVDFGEKWMQSIDGGRVKVRFAAFVLAHARYKWAFFQTRAFTTSDLVRSCHECFRYMGGMPLELVFDQDSIVSVSENYGDIIHTFEFEKFRQECNLKVYLCRAADPESKGKIENVVKYIKYNFLENRLFADEDILNNSFLNWLDRTGNAKTHGTTKKIPAKVFEDEREHLSPLLDIRSNSDVTIYRNVRKDNTIVYDSNRYSLPLGTYNKQKEVSIEAKSERLIIMTVFGEFICEHPIATGRGQLIKSTSHSRDVTDSMDKAQNTVDALLLFKATDFLQTIRTEKARYARDQFRLLQTLCDKYGIDDVLNAIKYCEVSKLYGITYVKDFLEHSAKPKQVIVLNAIPVSNSKYHVTTEKRSLDVYAKAGGSHE</sequence>
<evidence type="ECO:0000256" key="1">
    <source>
        <dbReference type="ARBA" id="ARBA00009277"/>
    </source>
</evidence>
<dbReference type="NCBIfam" id="NF033546">
    <property type="entry name" value="transpos_IS21"/>
    <property type="match status" value="1"/>
</dbReference>
<dbReference type="SUPFAM" id="SSF53098">
    <property type="entry name" value="Ribonuclease H-like"/>
    <property type="match status" value="1"/>
</dbReference>
<dbReference type="InterPro" id="IPR001584">
    <property type="entry name" value="Integrase_cat-core"/>
</dbReference>
<dbReference type="PROSITE" id="PS50994">
    <property type="entry name" value="INTEGRASE"/>
    <property type="match status" value="1"/>
</dbReference>
<dbReference type="EMBL" id="CP007033">
    <property type="protein sequence ID" value="AHF10486.1"/>
    <property type="molecule type" value="Genomic_DNA"/>
</dbReference>
<dbReference type="PANTHER" id="PTHR35004">
    <property type="entry name" value="TRANSPOSASE RV3428C-RELATED"/>
    <property type="match status" value="1"/>
</dbReference>
<keyword evidence="4" id="KW-1185">Reference proteome</keyword>
<dbReference type="InterPro" id="IPR054353">
    <property type="entry name" value="IstA-like_C"/>
</dbReference>
<evidence type="ECO:0000313" key="3">
    <source>
        <dbReference type="EMBL" id="AHF10486.1"/>
    </source>
</evidence>
<organism evidence="3 4">
    <name type="scientific">Dehalobacter restrictus (strain DSM 9455 / PER-K23)</name>
    <dbReference type="NCBI Taxonomy" id="871738"/>
    <lineage>
        <taxon>Bacteria</taxon>
        <taxon>Bacillati</taxon>
        <taxon>Bacillota</taxon>
        <taxon>Clostridia</taxon>
        <taxon>Eubacteriales</taxon>
        <taxon>Desulfitobacteriaceae</taxon>
        <taxon>Dehalobacter</taxon>
    </lineage>
</organism>
<feature type="domain" description="Integrase catalytic" evidence="2">
    <location>
        <begin position="123"/>
        <end position="299"/>
    </location>
</feature>
<dbReference type="PANTHER" id="PTHR35004:SF6">
    <property type="entry name" value="TRANSPOSASE"/>
    <property type="match status" value="1"/>
</dbReference>
<evidence type="ECO:0000259" key="2">
    <source>
        <dbReference type="PROSITE" id="PS50994"/>
    </source>
</evidence>
<dbReference type="InterPro" id="IPR012337">
    <property type="entry name" value="RNaseH-like_sf"/>
</dbReference>
<name>A0ABM5P6Z3_DEHRP</name>